<accession>A0A017SCS1</accession>
<dbReference type="EMBL" id="KK088428">
    <property type="protein sequence ID" value="EYE94010.1"/>
    <property type="molecule type" value="Genomic_DNA"/>
</dbReference>
<dbReference type="RefSeq" id="XP_040637698.1">
    <property type="nucleotide sequence ID" value="XM_040777669.1"/>
</dbReference>
<dbReference type="AlphaFoldDB" id="A0A017SCS1"/>
<feature type="transmembrane region" description="Helical" evidence="1">
    <location>
        <begin position="140"/>
        <end position="161"/>
    </location>
</feature>
<evidence type="ECO:0000256" key="1">
    <source>
        <dbReference type="SAM" id="Phobius"/>
    </source>
</evidence>
<protein>
    <submittedName>
        <fullName evidence="2">Uncharacterized protein</fullName>
    </submittedName>
</protein>
<sequence>MSMTMPSVPYPAQYTIFLRLSSRSSGTDVLGCGHPRTNGNIISPSRSIQTHWNFLRELVPDGLLDTRSPLRSFTLEGRAIYFVSSESFQALAGGLTEISDADINGIIVGFITICALMFMVRVDLLSGPSGRTGAVLDVLSLQIAGWGGGIFSCFLLPPLFLAHTCSAWLRKGNVFLDPTFAECACSHCSARLASFALI</sequence>
<reference evidence="3" key="1">
    <citation type="journal article" date="2014" name="Nat. Commun.">
        <title>Genomic adaptations of the halophilic Dead Sea filamentous fungus Eurotium rubrum.</title>
        <authorList>
            <person name="Kis-Papo T."/>
            <person name="Weig A.R."/>
            <person name="Riley R."/>
            <person name="Persoh D."/>
            <person name="Salamov A."/>
            <person name="Sun H."/>
            <person name="Lipzen A."/>
            <person name="Wasser S.P."/>
            <person name="Rambold G."/>
            <person name="Grigoriev I.V."/>
            <person name="Nevo E."/>
        </authorList>
    </citation>
    <scope>NUCLEOTIDE SEQUENCE [LARGE SCALE GENOMIC DNA]</scope>
    <source>
        <strain evidence="3">CBS 135680</strain>
    </source>
</reference>
<dbReference type="GeneID" id="63692793"/>
<organism evidence="2 3">
    <name type="scientific">Aspergillus ruber (strain CBS 135680)</name>
    <dbReference type="NCBI Taxonomy" id="1388766"/>
    <lineage>
        <taxon>Eukaryota</taxon>
        <taxon>Fungi</taxon>
        <taxon>Dikarya</taxon>
        <taxon>Ascomycota</taxon>
        <taxon>Pezizomycotina</taxon>
        <taxon>Eurotiomycetes</taxon>
        <taxon>Eurotiomycetidae</taxon>
        <taxon>Eurotiales</taxon>
        <taxon>Aspergillaceae</taxon>
        <taxon>Aspergillus</taxon>
        <taxon>Aspergillus subgen. Aspergillus</taxon>
    </lineage>
</organism>
<dbReference type="Proteomes" id="UP000019804">
    <property type="component" value="Unassembled WGS sequence"/>
</dbReference>
<keyword evidence="1" id="KW-1133">Transmembrane helix</keyword>
<keyword evidence="1" id="KW-0472">Membrane</keyword>
<dbReference type="HOGENOM" id="CLU_1377839_0_0_1"/>
<name>A0A017SCS1_ASPRC</name>
<evidence type="ECO:0000313" key="3">
    <source>
        <dbReference type="Proteomes" id="UP000019804"/>
    </source>
</evidence>
<proteinExistence type="predicted"/>
<evidence type="ECO:0000313" key="2">
    <source>
        <dbReference type="EMBL" id="EYE94010.1"/>
    </source>
</evidence>
<keyword evidence="1" id="KW-0812">Transmembrane</keyword>
<gene>
    <name evidence="2" type="ORF">EURHEDRAFT_104152</name>
</gene>
<feature type="transmembrane region" description="Helical" evidence="1">
    <location>
        <begin position="103"/>
        <end position="120"/>
    </location>
</feature>
<keyword evidence="3" id="KW-1185">Reference proteome</keyword>